<evidence type="ECO:0000313" key="6">
    <source>
        <dbReference type="EMBL" id="ORY27194.1"/>
    </source>
</evidence>
<dbReference type="PANTHER" id="PTHR47343:SF1">
    <property type="entry name" value="TRANSCRIPTIONAL ACTIVATOR SPT7"/>
    <property type="match status" value="1"/>
</dbReference>
<evidence type="ECO:0000313" key="7">
    <source>
        <dbReference type="Proteomes" id="UP000193986"/>
    </source>
</evidence>
<dbReference type="AlphaFoldDB" id="A0A1Y2AXL3"/>
<dbReference type="GO" id="GO:0046982">
    <property type="term" value="F:protein heterodimerization activity"/>
    <property type="evidence" value="ECO:0007669"/>
    <property type="project" value="InterPro"/>
</dbReference>
<keyword evidence="7" id="KW-1185">Reference proteome</keyword>
<organism evidence="6 7">
    <name type="scientific">Naematelia encephala</name>
    <dbReference type="NCBI Taxonomy" id="71784"/>
    <lineage>
        <taxon>Eukaryota</taxon>
        <taxon>Fungi</taxon>
        <taxon>Dikarya</taxon>
        <taxon>Basidiomycota</taxon>
        <taxon>Agaricomycotina</taxon>
        <taxon>Tremellomycetes</taxon>
        <taxon>Tremellales</taxon>
        <taxon>Naemateliaceae</taxon>
        <taxon>Naematelia</taxon>
    </lineage>
</organism>
<comment type="caution">
    <text evidence="6">The sequence shown here is derived from an EMBL/GenBank/DDBJ whole genome shotgun (WGS) entry which is preliminary data.</text>
</comment>
<dbReference type="InParanoid" id="A0A1Y2AXL3"/>
<dbReference type="GO" id="GO:0006357">
    <property type="term" value="P:regulation of transcription by RNA polymerase II"/>
    <property type="evidence" value="ECO:0007669"/>
    <property type="project" value="TreeGrafter"/>
</dbReference>
<dbReference type="GO" id="GO:0005198">
    <property type="term" value="F:structural molecule activity"/>
    <property type="evidence" value="ECO:0007669"/>
    <property type="project" value="TreeGrafter"/>
</dbReference>
<dbReference type="GO" id="GO:0046695">
    <property type="term" value="C:SLIK (SAGA-like) complex"/>
    <property type="evidence" value="ECO:0007669"/>
    <property type="project" value="InterPro"/>
</dbReference>
<dbReference type="STRING" id="71784.A0A1Y2AXL3"/>
<feature type="compositionally biased region" description="Acidic residues" evidence="4">
    <location>
        <begin position="175"/>
        <end position="185"/>
    </location>
</feature>
<feature type="compositionally biased region" description="Low complexity" evidence="4">
    <location>
        <begin position="720"/>
        <end position="733"/>
    </location>
</feature>
<keyword evidence="1 2" id="KW-0103">Bromodomain</keyword>
<dbReference type="PANTHER" id="PTHR47343">
    <property type="entry name" value="TRANSCRIPTIONAL ACTIVATOR SPT7"/>
    <property type="match status" value="1"/>
</dbReference>
<dbReference type="GO" id="GO:0006325">
    <property type="term" value="P:chromatin organization"/>
    <property type="evidence" value="ECO:0007669"/>
    <property type="project" value="UniProtKB-ARBA"/>
</dbReference>
<feature type="compositionally biased region" description="Gly residues" evidence="4">
    <location>
        <begin position="783"/>
        <end position="794"/>
    </location>
</feature>
<dbReference type="GO" id="GO:0000124">
    <property type="term" value="C:SAGA complex"/>
    <property type="evidence" value="ECO:0007669"/>
    <property type="project" value="InterPro"/>
</dbReference>
<sequence length="815" mass="88908">MKYLLEFLKTSENGPDLEDPAFRQLLNDVQHGKTQVKSADAFYENLEKVVNELKSTPESAAFQKPVAKREAPDYYDVIKRPMDLSTVLRNVKNHKYKNKAEFQADLDLIWENCLTYNAIETHPLRVSARYMKQKADHHLEFLADKNDRGTSILPLLPALNAEGRVANGTTSLAVGDEDAAGESDNENPAGQGFRKGEVGGTKGGESSRRGTPVVAGRARSASRARRGSSIVSGSGEQAGSSKPNGVPLRASLPARPSLQNSLESAPALLRSPHGTTHYLPVSLNQPGPSFSDKGKAKELISTISSPSWYPNAEDEDAKLEGAWWSSMGRDDAYVGALPSVPFMAAPQPPPRRRVPRRRASLPNGDDHNQSPLPRTPSLIPSKPVSLEHAIHRSVDKLFEARRIVNQIQEFQRIEEIGGVLPRIGLDDPVRHEQEKIEKLERKRKKKIERLESAKRRKTGGEVGEAEAALQMKRGAAGMLAHAGFEGANEIALDMFTKVAVDHLRNVGRTFRLYLDGFSKKLPPNEIVLHALHENGQVEPADLETHIKDEIEREGGKVVEMARKVRQAYKEVTTAPVIEDDMMFNDNGEMLLDGNFAEELGEDFLGFRDLGIDKEFGLSSLAVPSSVFYGRRKRNVAADSGAKVDQPDYPPPPPFIPLNPATFHAHLPALFHAFYASRIESGLGVAEDDTFDTVHSQIGSLGQIVIKAQPSAPAKKKKEVNVNGNANANNANGEAEAEAKKEKAKKAIQPGVGKGNWVRPPKEERDRRAAEKKAALEKSRLATGGVGGGRAGGVGAQSPSSLDAVGEDEDAEGEEE</sequence>
<evidence type="ECO:0000256" key="1">
    <source>
        <dbReference type="ARBA" id="ARBA00023117"/>
    </source>
</evidence>
<proteinExistence type="predicted"/>
<dbReference type="InterPro" id="IPR018359">
    <property type="entry name" value="Bromodomain_CS"/>
</dbReference>
<feature type="region of interest" description="Disordered" evidence="4">
    <location>
        <begin position="175"/>
        <end position="252"/>
    </location>
</feature>
<feature type="compositionally biased region" description="Basic and acidic residues" evidence="4">
    <location>
        <begin position="759"/>
        <end position="779"/>
    </location>
</feature>
<evidence type="ECO:0000256" key="2">
    <source>
        <dbReference type="PROSITE-ProRule" id="PRU00035"/>
    </source>
</evidence>
<gene>
    <name evidence="6" type="ORF">BCR39DRAFT_538931</name>
</gene>
<feature type="domain" description="Bromo" evidence="5">
    <location>
        <begin position="54"/>
        <end position="124"/>
    </location>
</feature>
<dbReference type="InterPro" id="IPR001487">
    <property type="entry name" value="Bromodomain"/>
</dbReference>
<evidence type="ECO:0000256" key="3">
    <source>
        <dbReference type="SAM" id="Coils"/>
    </source>
</evidence>
<evidence type="ECO:0000259" key="5">
    <source>
        <dbReference type="PROSITE" id="PS50014"/>
    </source>
</evidence>
<keyword evidence="3" id="KW-0175">Coiled coil</keyword>
<dbReference type="PRINTS" id="PR00503">
    <property type="entry name" value="BROMODOMAIN"/>
</dbReference>
<accession>A0A1Y2AXL3</accession>
<feature type="coiled-coil region" evidence="3">
    <location>
        <begin position="429"/>
        <end position="456"/>
    </location>
</feature>
<dbReference type="EMBL" id="MCFC01000040">
    <property type="protein sequence ID" value="ORY27194.1"/>
    <property type="molecule type" value="Genomic_DNA"/>
</dbReference>
<dbReference type="Proteomes" id="UP000193986">
    <property type="component" value="Unassembled WGS sequence"/>
</dbReference>
<feature type="region of interest" description="Disordered" evidence="4">
    <location>
        <begin position="342"/>
        <end position="381"/>
    </location>
</feature>
<feature type="compositionally biased region" description="Acidic residues" evidence="4">
    <location>
        <begin position="804"/>
        <end position="815"/>
    </location>
</feature>
<dbReference type="InterPro" id="IPR009072">
    <property type="entry name" value="Histone-fold"/>
</dbReference>
<dbReference type="Pfam" id="PF00439">
    <property type="entry name" value="Bromodomain"/>
    <property type="match status" value="1"/>
</dbReference>
<dbReference type="SUPFAM" id="SSF47370">
    <property type="entry name" value="Bromodomain"/>
    <property type="match status" value="1"/>
</dbReference>
<protein>
    <recommendedName>
        <fullName evidence="5">Bromo domain-containing protein</fullName>
    </recommendedName>
</protein>
<dbReference type="SMART" id="SM00297">
    <property type="entry name" value="BROMO"/>
    <property type="match status" value="1"/>
</dbReference>
<dbReference type="InterPro" id="IPR037782">
    <property type="entry name" value="Spt7"/>
</dbReference>
<dbReference type="Gene3D" id="1.20.920.10">
    <property type="entry name" value="Bromodomain-like"/>
    <property type="match status" value="1"/>
</dbReference>
<dbReference type="FunCoup" id="A0A1Y2AXL3">
    <property type="interactions" value="17"/>
</dbReference>
<dbReference type="CDD" id="cd05510">
    <property type="entry name" value="Bromo_SPT7_like"/>
    <property type="match status" value="1"/>
</dbReference>
<feature type="compositionally biased region" description="Basic residues" evidence="4">
    <location>
        <begin position="350"/>
        <end position="359"/>
    </location>
</feature>
<dbReference type="PROSITE" id="PS00633">
    <property type="entry name" value="BROMODOMAIN_1"/>
    <property type="match status" value="1"/>
</dbReference>
<dbReference type="PROSITE" id="PS50014">
    <property type="entry name" value="BROMODOMAIN_2"/>
    <property type="match status" value="1"/>
</dbReference>
<evidence type="ECO:0000256" key="4">
    <source>
        <dbReference type="SAM" id="MobiDB-lite"/>
    </source>
</evidence>
<dbReference type="InterPro" id="IPR036427">
    <property type="entry name" value="Bromodomain-like_sf"/>
</dbReference>
<dbReference type="Gene3D" id="1.10.20.10">
    <property type="entry name" value="Histone, subunit A"/>
    <property type="match status" value="1"/>
</dbReference>
<name>A0A1Y2AXL3_9TREE</name>
<feature type="region of interest" description="Disordered" evidence="4">
    <location>
        <begin position="709"/>
        <end position="815"/>
    </location>
</feature>
<dbReference type="OrthoDB" id="21449at2759"/>
<dbReference type="CDD" id="cd22927">
    <property type="entry name" value="HFD_SPT7"/>
    <property type="match status" value="1"/>
</dbReference>
<reference evidence="6 7" key="1">
    <citation type="submission" date="2016-07" db="EMBL/GenBank/DDBJ databases">
        <title>Pervasive Adenine N6-methylation of Active Genes in Fungi.</title>
        <authorList>
            <consortium name="DOE Joint Genome Institute"/>
            <person name="Mondo S.J."/>
            <person name="Dannebaum R.O."/>
            <person name="Kuo R.C."/>
            <person name="Labutti K."/>
            <person name="Haridas S."/>
            <person name="Kuo A."/>
            <person name="Salamov A."/>
            <person name="Ahrendt S.R."/>
            <person name="Lipzen A."/>
            <person name="Sullivan W."/>
            <person name="Andreopoulos W.B."/>
            <person name="Clum A."/>
            <person name="Lindquist E."/>
            <person name="Daum C."/>
            <person name="Ramamoorthy G.K."/>
            <person name="Gryganskyi A."/>
            <person name="Culley D."/>
            <person name="Magnuson J.K."/>
            <person name="James T.Y."/>
            <person name="O'Malley M.A."/>
            <person name="Stajich J.E."/>
            <person name="Spatafora J.W."/>
            <person name="Visel A."/>
            <person name="Grigoriev I.V."/>
        </authorList>
    </citation>
    <scope>NUCLEOTIDE SEQUENCE [LARGE SCALE GENOMIC DNA]</scope>
    <source>
        <strain evidence="6 7">68-887.2</strain>
    </source>
</reference>